<dbReference type="GO" id="GO:0061630">
    <property type="term" value="F:ubiquitin protein ligase activity"/>
    <property type="evidence" value="ECO:0007669"/>
    <property type="project" value="UniProtKB-EC"/>
</dbReference>
<dbReference type="Proteomes" id="UP000596660">
    <property type="component" value="Unplaced"/>
</dbReference>
<evidence type="ECO:0000256" key="7">
    <source>
        <dbReference type="ARBA" id="ARBA00022833"/>
    </source>
</evidence>
<keyword evidence="4" id="KW-0479">Metal-binding</keyword>
<dbReference type="AlphaFoldDB" id="A0A803MNE4"/>
<reference evidence="11" key="1">
    <citation type="journal article" date="2017" name="Nature">
        <title>The genome of Chenopodium quinoa.</title>
        <authorList>
            <person name="Jarvis D.E."/>
            <person name="Ho Y.S."/>
            <person name="Lightfoot D.J."/>
            <person name="Schmoeckel S.M."/>
            <person name="Li B."/>
            <person name="Borm T.J.A."/>
            <person name="Ohyanagi H."/>
            <person name="Mineta K."/>
            <person name="Michell C.T."/>
            <person name="Saber N."/>
            <person name="Kharbatia N.M."/>
            <person name="Rupper R.R."/>
            <person name="Sharp A.R."/>
            <person name="Dally N."/>
            <person name="Boughton B.A."/>
            <person name="Woo Y.H."/>
            <person name="Gao G."/>
            <person name="Schijlen E.G.W.M."/>
            <person name="Guo X."/>
            <person name="Momin A.A."/>
            <person name="Negrao S."/>
            <person name="Al-Babili S."/>
            <person name="Gehring C."/>
            <person name="Roessner U."/>
            <person name="Jung C."/>
            <person name="Murphy K."/>
            <person name="Arold S.T."/>
            <person name="Gojobori T."/>
            <person name="van der Linden C.G."/>
            <person name="van Loo E.N."/>
            <person name="Jellen E.N."/>
            <person name="Maughan P.J."/>
            <person name="Tester M."/>
        </authorList>
    </citation>
    <scope>NUCLEOTIDE SEQUENCE [LARGE SCALE GENOMIC DNA]</scope>
    <source>
        <strain evidence="11">cv. PI 614886</strain>
    </source>
</reference>
<evidence type="ECO:0000313" key="12">
    <source>
        <dbReference type="Proteomes" id="UP000596660"/>
    </source>
</evidence>
<feature type="region of interest" description="Disordered" evidence="9">
    <location>
        <begin position="36"/>
        <end position="60"/>
    </location>
</feature>
<evidence type="ECO:0000256" key="4">
    <source>
        <dbReference type="ARBA" id="ARBA00022723"/>
    </source>
</evidence>
<dbReference type="EC" id="2.3.2.27" evidence="2"/>
<dbReference type="GO" id="GO:0008270">
    <property type="term" value="F:zinc ion binding"/>
    <property type="evidence" value="ECO:0007669"/>
    <property type="project" value="UniProtKB-KW"/>
</dbReference>
<evidence type="ECO:0000256" key="5">
    <source>
        <dbReference type="ARBA" id="ARBA00022771"/>
    </source>
</evidence>
<dbReference type="GO" id="GO:0016567">
    <property type="term" value="P:protein ubiquitination"/>
    <property type="evidence" value="ECO:0007669"/>
    <property type="project" value="UniProtKB-ARBA"/>
</dbReference>
<dbReference type="PROSITE" id="PS50089">
    <property type="entry name" value="ZF_RING_2"/>
    <property type="match status" value="1"/>
</dbReference>
<dbReference type="Pfam" id="PF13639">
    <property type="entry name" value="zf-RING_2"/>
    <property type="match status" value="1"/>
</dbReference>
<evidence type="ECO:0000256" key="8">
    <source>
        <dbReference type="PROSITE-ProRule" id="PRU00175"/>
    </source>
</evidence>
<evidence type="ECO:0000256" key="1">
    <source>
        <dbReference type="ARBA" id="ARBA00000900"/>
    </source>
</evidence>
<evidence type="ECO:0000256" key="6">
    <source>
        <dbReference type="ARBA" id="ARBA00022786"/>
    </source>
</evidence>
<evidence type="ECO:0000256" key="9">
    <source>
        <dbReference type="SAM" id="MobiDB-lite"/>
    </source>
</evidence>
<keyword evidence="5 8" id="KW-0863">Zinc-finger</keyword>
<proteinExistence type="predicted"/>
<dbReference type="GO" id="GO:0005737">
    <property type="term" value="C:cytoplasm"/>
    <property type="evidence" value="ECO:0007669"/>
    <property type="project" value="TreeGrafter"/>
</dbReference>
<accession>A0A803MNE4</accession>
<feature type="domain" description="RING-type" evidence="10">
    <location>
        <begin position="118"/>
        <end position="159"/>
    </location>
</feature>
<dbReference type="InterPro" id="IPR001841">
    <property type="entry name" value="Znf_RING"/>
</dbReference>
<dbReference type="EnsemblPlants" id="AUR62032795-RA">
    <property type="protein sequence ID" value="AUR62032795-RA:cds"/>
    <property type="gene ID" value="AUR62032795"/>
</dbReference>
<protein>
    <recommendedName>
        <fullName evidence="2">RING-type E3 ubiquitin transferase</fullName>
        <ecNumber evidence="2">2.3.2.27</ecNumber>
    </recommendedName>
</protein>
<evidence type="ECO:0000256" key="3">
    <source>
        <dbReference type="ARBA" id="ARBA00022679"/>
    </source>
</evidence>
<dbReference type="Gene3D" id="3.30.40.10">
    <property type="entry name" value="Zinc/RING finger domain, C3HC4 (zinc finger)"/>
    <property type="match status" value="1"/>
</dbReference>
<dbReference type="PANTHER" id="PTHR15710">
    <property type="entry name" value="E3 UBIQUITIN-PROTEIN LIGASE PRAJA"/>
    <property type="match status" value="1"/>
</dbReference>
<dbReference type="InterPro" id="IPR013083">
    <property type="entry name" value="Znf_RING/FYVE/PHD"/>
</dbReference>
<keyword evidence="12" id="KW-1185">Reference proteome</keyword>
<dbReference type="OMA" id="HERIILI"/>
<keyword evidence="3" id="KW-0808">Transferase</keyword>
<evidence type="ECO:0000313" key="11">
    <source>
        <dbReference type="EnsemblPlants" id="AUR62032795-RA:cds"/>
    </source>
</evidence>
<dbReference type="PANTHER" id="PTHR15710:SF132">
    <property type="entry name" value="E3 UBIQUITIN-PROTEIN LIGASE MPSR1"/>
    <property type="match status" value="1"/>
</dbReference>
<keyword evidence="7" id="KW-0862">Zinc</keyword>
<name>A0A803MNE4_CHEQI</name>
<sequence>MASESEFSSTEMQSFLERLITSRNRDISMFLPFMLGFSGPDPTETRPSSEENPTTPEERRERIVLINPMTQGMVVIEGAGLDSLFRGVQSKEGQPPASKSAIQKMPSVEIREGEEKECVICLEECKVGDLVKEMPCKHRFHGGCIDKWLNLHGSCPVCRFNLPIEEEDGGKKGEEEERERRGQREIRVFGFDRSVYLESGD</sequence>
<comment type="catalytic activity">
    <reaction evidence="1">
        <text>S-ubiquitinyl-[E2 ubiquitin-conjugating enzyme]-L-cysteine + [acceptor protein]-L-lysine = [E2 ubiquitin-conjugating enzyme]-L-cysteine + N(6)-ubiquitinyl-[acceptor protein]-L-lysine.</text>
        <dbReference type="EC" id="2.3.2.27"/>
    </reaction>
</comment>
<dbReference type="Gramene" id="AUR62032795-RA">
    <property type="protein sequence ID" value="AUR62032795-RA:cds"/>
    <property type="gene ID" value="AUR62032795"/>
</dbReference>
<dbReference type="FunFam" id="3.30.40.10:FF:000127">
    <property type="entry name" value="E3 ubiquitin-protein ligase RNF181"/>
    <property type="match status" value="1"/>
</dbReference>
<evidence type="ECO:0000259" key="10">
    <source>
        <dbReference type="PROSITE" id="PS50089"/>
    </source>
</evidence>
<evidence type="ECO:0000256" key="2">
    <source>
        <dbReference type="ARBA" id="ARBA00012483"/>
    </source>
</evidence>
<dbReference type="SMART" id="SM00184">
    <property type="entry name" value="RING"/>
    <property type="match status" value="1"/>
</dbReference>
<organism evidence="11 12">
    <name type="scientific">Chenopodium quinoa</name>
    <name type="common">Quinoa</name>
    <dbReference type="NCBI Taxonomy" id="63459"/>
    <lineage>
        <taxon>Eukaryota</taxon>
        <taxon>Viridiplantae</taxon>
        <taxon>Streptophyta</taxon>
        <taxon>Embryophyta</taxon>
        <taxon>Tracheophyta</taxon>
        <taxon>Spermatophyta</taxon>
        <taxon>Magnoliopsida</taxon>
        <taxon>eudicotyledons</taxon>
        <taxon>Gunneridae</taxon>
        <taxon>Pentapetalae</taxon>
        <taxon>Caryophyllales</taxon>
        <taxon>Chenopodiaceae</taxon>
        <taxon>Chenopodioideae</taxon>
        <taxon>Atripliceae</taxon>
        <taxon>Chenopodium</taxon>
    </lineage>
</organism>
<dbReference type="SUPFAM" id="SSF57850">
    <property type="entry name" value="RING/U-box"/>
    <property type="match status" value="1"/>
</dbReference>
<keyword evidence="6" id="KW-0833">Ubl conjugation pathway</keyword>
<reference evidence="11" key="2">
    <citation type="submission" date="2021-03" db="UniProtKB">
        <authorList>
            <consortium name="EnsemblPlants"/>
        </authorList>
    </citation>
    <scope>IDENTIFICATION</scope>
</reference>